<feature type="transmembrane region" description="Helical" evidence="6">
    <location>
        <begin position="313"/>
        <end position="336"/>
    </location>
</feature>
<organism evidence="8 9">
    <name type="scientific">Luteolibacter arcticus</name>
    <dbReference type="NCBI Taxonomy" id="1581411"/>
    <lineage>
        <taxon>Bacteria</taxon>
        <taxon>Pseudomonadati</taxon>
        <taxon>Verrucomicrobiota</taxon>
        <taxon>Verrucomicrobiia</taxon>
        <taxon>Verrucomicrobiales</taxon>
        <taxon>Verrucomicrobiaceae</taxon>
        <taxon>Luteolibacter</taxon>
    </lineage>
</organism>
<feature type="transmembrane region" description="Helical" evidence="6">
    <location>
        <begin position="372"/>
        <end position="393"/>
    </location>
</feature>
<evidence type="ECO:0000256" key="6">
    <source>
        <dbReference type="SAM" id="Phobius"/>
    </source>
</evidence>
<evidence type="ECO:0000313" key="9">
    <source>
        <dbReference type="Proteomes" id="UP001320876"/>
    </source>
</evidence>
<feature type="transmembrane region" description="Helical" evidence="6">
    <location>
        <begin position="348"/>
        <end position="366"/>
    </location>
</feature>
<evidence type="ECO:0000313" key="8">
    <source>
        <dbReference type="EMBL" id="MCW1925184.1"/>
    </source>
</evidence>
<dbReference type="EMBL" id="JAPDDT010000012">
    <property type="protein sequence ID" value="MCW1925184.1"/>
    <property type="molecule type" value="Genomic_DNA"/>
</dbReference>
<feature type="transmembrane region" description="Helical" evidence="6">
    <location>
        <begin position="440"/>
        <end position="466"/>
    </location>
</feature>
<feature type="transmembrane region" description="Helical" evidence="6">
    <location>
        <begin position="582"/>
        <end position="602"/>
    </location>
</feature>
<proteinExistence type="predicted"/>
<comment type="caution">
    <text evidence="8">The sequence shown here is derived from an EMBL/GenBank/DDBJ whole genome shotgun (WGS) entry which is preliminary data.</text>
</comment>
<comment type="subcellular location">
    <subcellularLocation>
        <location evidence="1">Membrane</location>
        <topology evidence="1">Multi-pass membrane protein</topology>
    </subcellularLocation>
</comment>
<evidence type="ECO:0000256" key="3">
    <source>
        <dbReference type="ARBA" id="ARBA00022748"/>
    </source>
</evidence>
<name>A0ABT3GNT9_9BACT</name>
<keyword evidence="5 6" id="KW-0472">Membrane</keyword>
<feature type="transmembrane region" description="Helical" evidence="6">
    <location>
        <begin position="553"/>
        <end position="576"/>
    </location>
</feature>
<reference evidence="8 9" key="1">
    <citation type="submission" date="2022-10" db="EMBL/GenBank/DDBJ databases">
        <title>Luteolibacter arcticus strain CCTCC AB 2014275, whole genome shotgun sequencing project.</title>
        <authorList>
            <person name="Zhao G."/>
            <person name="Shen L."/>
        </authorList>
    </citation>
    <scope>NUCLEOTIDE SEQUENCE [LARGE SCALE GENOMIC DNA]</scope>
    <source>
        <strain evidence="8 9">CCTCC AB 2014275</strain>
    </source>
</reference>
<evidence type="ECO:0000256" key="4">
    <source>
        <dbReference type="ARBA" id="ARBA00022989"/>
    </source>
</evidence>
<feature type="transmembrane region" description="Helical" evidence="6">
    <location>
        <begin position="523"/>
        <end position="541"/>
    </location>
</feature>
<feature type="transmembrane region" description="Helical" evidence="6">
    <location>
        <begin position="400"/>
        <end position="420"/>
    </location>
</feature>
<evidence type="ECO:0000256" key="2">
    <source>
        <dbReference type="ARBA" id="ARBA00022692"/>
    </source>
</evidence>
<feature type="transmembrane region" description="Helical" evidence="6">
    <location>
        <begin position="486"/>
        <end position="507"/>
    </location>
</feature>
<keyword evidence="4 6" id="KW-1133">Transmembrane helix</keyword>
<dbReference type="InterPro" id="IPR002541">
    <property type="entry name" value="Cyt_c_assembly"/>
</dbReference>
<sequence>MTFPMRRLGWLLPFLCLLVLGTGAWRGLKKPPGPDLRAFGSLPVVANGRVQPIDSLARNALLSIRGKQRVSGKDAPPSPTAWLAELAFQPDAADRRMVFPVLHDEALGLMGLTVDEEKYFSFESLVPRLGKLSEEASRIAAKEPQTWSTYEKAVMKLWRDLERYQQLKFAFGHPATKQLEFDLDQLVAGAKSAAEATAKRERGEDYDATVIEAAEARLRVLGEWSAQTNVLTEPPSPAASPGVWRTLADSALAAASDGRLNPSTSAYARLGTAWRAGDTTTFDSTVGNLRNQLQEERPGDLRKSRAEWIFNQLAPFTSCMPVYIASFVCAFLSWLWPQGGLRTTAFRVLLLGFVIHTVGLITRMMLEGRPPVTNLYSSAIFIGWGAIVLSIVLELFHKNAIGTAVAALTGFATLLIAHHLSLGGDTLEMMRAVLDSNFWLATHVIVITLGYSATFLAGAIAILFLVRHALVGVPKTEAVSMRGMVYGTLCFATLASFVGTVLGGIWADQSWGRFWGWDPKENGALLIVIWNALILHARWGGMIREKGMMVMAVFGNIVTSWSWFGTNMLGIGLHSYGFTDRAFVWLSAFVASQLLVMALAMIPRRVAA</sequence>
<dbReference type="PANTHER" id="PTHR30071:SF1">
    <property type="entry name" value="CYTOCHROME B_B6 PROTEIN-RELATED"/>
    <property type="match status" value="1"/>
</dbReference>
<keyword evidence="3" id="KW-0201">Cytochrome c-type biogenesis</keyword>
<evidence type="ECO:0000256" key="5">
    <source>
        <dbReference type="ARBA" id="ARBA00023136"/>
    </source>
</evidence>
<gene>
    <name evidence="8" type="primary">ccsA</name>
    <name evidence="8" type="ORF">OKA05_21670</name>
</gene>
<dbReference type="Proteomes" id="UP001320876">
    <property type="component" value="Unassembled WGS sequence"/>
</dbReference>
<keyword evidence="9" id="KW-1185">Reference proteome</keyword>
<evidence type="ECO:0000256" key="1">
    <source>
        <dbReference type="ARBA" id="ARBA00004141"/>
    </source>
</evidence>
<dbReference type="PANTHER" id="PTHR30071">
    <property type="entry name" value="HEME EXPORTER PROTEIN C"/>
    <property type="match status" value="1"/>
</dbReference>
<protein>
    <submittedName>
        <fullName evidence="8">Cytochrome c biogenesis protein CcsA</fullName>
    </submittedName>
</protein>
<accession>A0ABT3GNT9</accession>
<evidence type="ECO:0000259" key="7">
    <source>
        <dbReference type="Pfam" id="PF01578"/>
    </source>
</evidence>
<dbReference type="InterPro" id="IPR045062">
    <property type="entry name" value="Cyt_c_biogenesis_CcsA/CcmC"/>
</dbReference>
<keyword evidence="2 6" id="KW-0812">Transmembrane</keyword>
<feature type="domain" description="Cytochrome c assembly protein" evidence="7">
    <location>
        <begin position="373"/>
        <end position="574"/>
    </location>
</feature>
<dbReference type="RefSeq" id="WP_264489290.1">
    <property type="nucleotide sequence ID" value="NZ_JAPDDT010000012.1"/>
</dbReference>
<dbReference type="Pfam" id="PF01578">
    <property type="entry name" value="Cytochrom_C_asm"/>
    <property type="match status" value="1"/>
</dbReference>